<dbReference type="EMBL" id="OZ019900">
    <property type="protein sequence ID" value="CAK9233362.1"/>
    <property type="molecule type" value="Genomic_DNA"/>
</dbReference>
<keyword evidence="1" id="KW-0732">Signal</keyword>
<sequence>MCPLRVILLFLSALLAGYFALKTFRNEEGSSNGFLDMKNEDRQPDASAKVLLEEQGNVFHKAYSRFVSGLQLLVDMLSGRYLWQNLQLQNKGIKMG</sequence>
<dbReference type="PANTHER" id="PTHR34132">
    <property type="entry name" value="EMB|CAB87627.1-RELATED"/>
    <property type="match status" value="1"/>
</dbReference>
<protein>
    <submittedName>
        <fullName evidence="2">Uncharacterized protein</fullName>
    </submittedName>
</protein>
<evidence type="ECO:0000313" key="3">
    <source>
        <dbReference type="Proteomes" id="UP001497512"/>
    </source>
</evidence>
<name>A0ABP0UZ07_9BRYO</name>
<evidence type="ECO:0000256" key="1">
    <source>
        <dbReference type="SAM" id="SignalP"/>
    </source>
</evidence>
<dbReference type="Proteomes" id="UP001497512">
    <property type="component" value="Chromosome 8"/>
</dbReference>
<dbReference type="PANTHER" id="PTHR34132:SF4">
    <property type="entry name" value="EXPRESSED PROTEIN"/>
    <property type="match status" value="1"/>
</dbReference>
<accession>A0ABP0UZ07</accession>
<organism evidence="2 3">
    <name type="scientific">Sphagnum troendelagicum</name>
    <dbReference type="NCBI Taxonomy" id="128251"/>
    <lineage>
        <taxon>Eukaryota</taxon>
        <taxon>Viridiplantae</taxon>
        <taxon>Streptophyta</taxon>
        <taxon>Embryophyta</taxon>
        <taxon>Bryophyta</taxon>
        <taxon>Sphagnophytina</taxon>
        <taxon>Sphagnopsida</taxon>
        <taxon>Sphagnales</taxon>
        <taxon>Sphagnaceae</taxon>
        <taxon>Sphagnum</taxon>
    </lineage>
</organism>
<feature type="signal peptide" evidence="1">
    <location>
        <begin position="1"/>
        <end position="20"/>
    </location>
</feature>
<feature type="chain" id="PRO_5046295575" evidence="1">
    <location>
        <begin position="21"/>
        <end position="96"/>
    </location>
</feature>
<gene>
    <name evidence="2" type="ORF">CSSPTR1EN2_LOCUS21448</name>
</gene>
<keyword evidence="3" id="KW-1185">Reference proteome</keyword>
<evidence type="ECO:0000313" key="2">
    <source>
        <dbReference type="EMBL" id="CAK9233362.1"/>
    </source>
</evidence>
<proteinExistence type="predicted"/>
<reference evidence="2" key="1">
    <citation type="submission" date="2024-02" db="EMBL/GenBank/DDBJ databases">
        <authorList>
            <consortium name="ELIXIR-Norway"/>
            <consortium name="Elixir Norway"/>
        </authorList>
    </citation>
    <scope>NUCLEOTIDE SEQUENCE</scope>
</reference>